<evidence type="ECO:0000313" key="5">
    <source>
        <dbReference type="Proteomes" id="UP001367676"/>
    </source>
</evidence>
<feature type="domain" description="EF-hand" evidence="3">
    <location>
        <begin position="296"/>
        <end position="331"/>
    </location>
</feature>
<dbReference type="Gene3D" id="1.10.238.10">
    <property type="entry name" value="EF-hand"/>
    <property type="match status" value="1"/>
</dbReference>
<gene>
    <name evidence="4" type="ORF">V9T40_012790</name>
</gene>
<dbReference type="PANTHER" id="PTHR47666">
    <property type="entry name" value="PROTEIN VASCULAR ASSOCIATED DEATH 1, CHLOROPLASTIC"/>
    <property type="match status" value="1"/>
</dbReference>
<dbReference type="AlphaFoldDB" id="A0AAN9T9E2"/>
<dbReference type="SUPFAM" id="SSF47473">
    <property type="entry name" value="EF-hand"/>
    <property type="match status" value="1"/>
</dbReference>
<evidence type="ECO:0000256" key="1">
    <source>
        <dbReference type="SAM" id="Phobius"/>
    </source>
</evidence>
<dbReference type="InterPro" id="IPR002048">
    <property type="entry name" value="EF_hand_dom"/>
</dbReference>
<feature type="transmembrane region" description="Helical" evidence="1">
    <location>
        <begin position="122"/>
        <end position="145"/>
    </location>
</feature>
<keyword evidence="1" id="KW-0472">Membrane</keyword>
<dbReference type="PROSITE" id="PS50086">
    <property type="entry name" value="TBC_RABGAP"/>
    <property type="match status" value="1"/>
</dbReference>
<proteinExistence type="predicted"/>
<keyword evidence="1" id="KW-0812">Transmembrane</keyword>
<organism evidence="4 5">
    <name type="scientific">Parthenolecanium corni</name>
    <dbReference type="NCBI Taxonomy" id="536013"/>
    <lineage>
        <taxon>Eukaryota</taxon>
        <taxon>Metazoa</taxon>
        <taxon>Ecdysozoa</taxon>
        <taxon>Arthropoda</taxon>
        <taxon>Hexapoda</taxon>
        <taxon>Insecta</taxon>
        <taxon>Pterygota</taxon>
        <taxon>Neoptera</taxon>
        <taxon>Paraneoptera</taxon>
        <taxon>Hemiptera</taxon>
        <taxon>Sternorrhyncha</taxon>
        <taxon>Coccoidea</taxon>
        <taxon>Coccidae</taxon>
        <taxon>Parthenolecanium</taxon>
    </lineage>
</organism>
<dbReference type="PANTHER" id="PTHR47666:SF1">
    <property type="entry name" value="PROTEIN VASCULAR ASSOCIATED DEATH 1, CHLOROPLASTIC"/>
    <property type="match status" value="1"/>
</dbReference>
<evidence type="ECO:0000259" key="3">
    <source>
        <dbReference type="PROSITE" id="PS50222"/>
    </source>
</evidence>
<accession>A0AAN9T9E2</accession>
<dbReference type="EMBL" id="JBBCAQ010000036">
    <property type="protein sequence ID" value="KAK7576504.1"/>
    <property type="molecule type" value="Genomic_DNA"/>
</dbReference>
<sequence>MACNKNQYRMFVKNSSRIIENTKKKIESIETPAFQEDIGINALRRVLYNSVCHSQPLNCCEKVKHTSSREVLEKELPVYYNTKVVGALIDRGVMEELIAKHLPNLHKILDCLGMIRMISLSWFLTIFISVMPHFSAVNIMDAFFYDGAKIIFQTIHVEKLLHTSYVNYSMLTTGLIEQLRLKHRLRTVQHLEENLGKNVVRSVINDVYLNQEELQGLLDFVRQEILTIQVRINYVNKTPKQSTSSSLEETFEEKKKNYTEFIKYDPSQPSYMSYHVDFDLFRLIYVKLSPYGTASYAEDVAPRIFRLIDTKNDGLLNFKELAHSDADIAADALEFFRESRSSVSTPPSSALSTPTFDNFISYETTSCTDAEDDVSEVISVKSLRSAFESCINKFNSKSLPKMDRAHFSALWHTMYNIMQVESNPNLTFALTRIGNILFETGEVVKRFMRSKNMKSGPKESVAAEPASEGEWCFIGDQFIANVLSDSSLVDVFSRPVNLVLKISTAEEGSISSLQSLTEAR</sequence>
<dbReference type="GO" id="GO:0005509">
    <property type="term" value="F:calcium ion binding"/>
    <property type="evidence" value="ECO:0007669"/>
    <property type="project" value="InterPro"/>
</dbReference>
<dbReference type="Pfam" id="PF00566">
    <property type="entry name" value="RabGAP-TBC"/>
    <property type="match status" value="1"/>
</dbReference>
<dbReference type="PROSITE" id="PS50222">
    <property type="entry name" value="EF_HAND_2"/>
    <property type="match status" value="1"/>
</dbReference>
<reference evidence="4 5" key="1">
    <citation type="submission" date="2024-03" db="EMBL/GenBank/DDBJ databases">
        <title>Adaptation during the transition from Ophiocordyceps entomopathogen to insect associate is accompanied by gene loss and intensified selection.</title>
        <authorList>
            <person name="Ward C.M."/>
            <person name="Onetto C.A."/>
            <person name="Borneman A.R."/>
        </authorList>
    </citation>
    <scope>NUCLEOTIDE SEQUENCE [LARGE SCALE GENOMIC DNA]</scope>
    <source>
        <strain evidence="4">AWRI1</strain>
        <tissue evidence="4">Single Adult Female</tissue>
    </source>
</reference>
<evidence type="ECO:0000313" key="4">
    <source>
        <dbReference type="EMBL" id="KAK7576504.1"/>
    </source>
</evidence>
<name>A0AAN9T9E2_9HEMI</name>
<dbReference type="Proteomes" id="UP001367676">
    <property type="component" value="Unassembled WGS sequence"/>
</dbReference>
<dbReference type="InterPro" id="IPR000195">
    <property type="entry name" value="Rab-GAP-TBC_dom"/>
</dbReference>
<protein>
    <submittedName>
        <fullName evidence="4">Uncharacterized protein</fullName>
    </submittedName>
</protein>
<comment type="caution">
    <text evidence="4">The sequence shown here is derived from an EMBL/GenBank/DDBJ whole genome shotgun (WGS) entry which is preliminary data.</text>
</comment>
<dbReference type="SUPFAM" id="SSF47923">
    <property type="entry name" value="Ypt/Rab-GAP domain of gyp1p"/>
    <property type="match status" value="1"/>
</dbReference>
<feature type="domain" description="Rab-GAP TBC" evidence="2">
    <location>
        <begin position="1"/>
        <end position="147"/>
    </location>
</feature>
<dbReference type="Gene3D" id="1.10.472.80">
    <property type="entry name" value="Ypt/Rab-GAP domain of gyp1p, domain 3"/>
    <property type="match status" value="1"/>
</dbReference>
<dbReference type="InterPro" id="IPR011992">
    <property type="entry name" value="EF-hand-dom_pair"/>
</dbReference>
<keyword evidence="5" id="KW-1185">Reference proteome</keyword>
<evidence type="ECO:0000259" key="2">
    <source>
        <dbReference type="PROSITE" id="PS50086"/>
    </source>
</evidence>
<dbReference type="InterPro" id="IPR035969">
    <property type="entry name" value="Rab-GAP_TBC_sf"/>
</dbReference>
<keyword evidence="1" id="KW-1133">Transmembrane helix</keyword>